<keyword evidence="3" id="KW-1185">Reference proteome</keyword>
<feature type="region of interest" description="Disordered" evidence="1">
    <location>
        <begin position="211"/>
        <end position="232"/>
    </location>
</feature>
<dbReference type="EMBL" id="CP093361">
    <property type="protein sequence ID" value="UQS86863.1"/>
    <property type="molecule type" value="Genomic_DNA"/>
</dbReference>
<organism evidence="2 3">
    <name type="scientific">Nicoliella spurrieriana</name>
    <dbReference type="NCBI Taxonomy" id="2925830"/>
    <lineage>
        <taxon>Bacteria</taxon>
        <taxon>Bacillati</taxon>
        <taxon>Bacillota</taxon>
        <taxon>Bacilli</taxon>
        <taxon>Lactobacillales</taxon>
        <taxon>Lactobacillaceae</taxon>
        <taxon>Nicoliella</taxon>
    </lineage>
</organism>
<evidence type="ECO:0000313" key="2">
    <source>
        <dbReference type="EMBL" id="UQS86863.1"/>
    </source>
</evidence>
<accession>A0A976X5B2</accession>
<gene>
    <name evidence="2" type="ORF">MOO44_08370</name>
</gene>
<feature type="compositionally biased region" description="Low complexity" evidence="1">
    <location>
        <begin position="211"/>
        <end position="225"/>
    </location>
</feature>
<evidence type="ECO:0008006" key="4">
    <source>
        <dbReference type="Google" id="ProtNLM"/>
    </source>
</evidence>
<proteinExistence type="predicted"/>
<dbReference type="KEGG" id="lbe:MOO44_08370"/>
<dbReference type="InterPro" id="IPR035940">
    <property type="entry name" value="CAP_sf"/>
</dbReference>
<reference evidence="2" key="1">
    <citation type="journal article" date="2022" name="Int. J. Syst. Evol. Microbiol.">
        <title>Apilactobacillus apisilvae sp. nov., Nicolia spurrieriana gen. nov. sp. nov., Bombilactobacillus folatiphilus sp. nov. and Bombilactobacillus thymidiniphilus sp. nov., four new lactic acid bacterial isolates from stingless bees Tetragonula carbonaria and Austroplebeia australis.</title>
        <authorList>
            <person name="Oliphant S.A."/>
            <person name="Watson-Haigh N.S."/>
            <person name="Sumby K.M."/>
            <person name="Gardner J."/>
            <person name="Groom S."/>
            <person name="Jiranek V."/>
        </authorList>
    </citation>
    <scope>NUCLEOTIDE SEQUENCE</scope>
    <source>
        <strain evidence="2">SGEP1_A5</strain>
    </source>
</reference>
<evidence type="ECO:0000313" key="3">
    <source>
        <dbReference type="Proteomes" id="UP000831181"/>
    </source>
</evidence>
<dbReference type="RefSeq" id="WP_260116664.1">
    <property type="nucleotide sequence ID" value="NZ_CP093361.1"/>
</dbReference>
<name>A0A976X5B2_9LACO</name>
<dbReference type="SUPFAM" id="SSF55797">
    <property type="entry name" value="PR-1-like"/>
    <property type="match status" value="1"/>
</dbReference>
<dbReference type="Proteomes" id="UP000831181">
    <property type="component" value="Chromosome"/>
</dbReference>
<dbReference type="AlphaFoldDB" id="A0A976X5B2"/>
<dbReference type="Gene3D" id="3.40.33.10">
    <property type="entry name" value="CAP"/>
    <property type="match status" value="1"/>
</dbReference>
<protein>
    <recommendedName>
        <fullName evidence="4">SCP domain-containing protein</fullName>
    </recommendedName>
</protein>
<evidence type="ECO:0000256" key="1">
    <source>
        <dbReference type="SAM" id="MobiDB-lite"/>
    </source>
</evidence>
<sequence>MKKIKLLLATTVIATLGTGVTYSQTASAKAPKTIRVFKFSNQYSTPVLISSSNQKYTGTLKRGTKINYHNRNYYYIKRFHGYIAGGKAHLKLSLVSYPGSTGKADATHKYIVSSKHHSAPIMDQQQFHQLINQKADGSFGADSGFENYRVHIIKTQTVAGYSFTEIDQLTGNHDREKSWIYSGYLGNKRNVHVKYVSLDKIYAKQSKILANQNQSSDSDSNDQNSGKNDPKLFTTDEINQIQEYQNEANAIGNVTNPYSVKPVYQNSFNVGQLNPAFIQNTVDWLNFYRKMFGLSEIQDDSNWDSAAQYGATTLAAANQGLSHGLVGFNKPDFISQDDWQRGIDATASSNLASGVSTPYDIINTYLNDNGDQYPGHRQWLFGNIGKIGVGQAGTYNDLKVFEKSEHNDAIFNITNSALPFPKAGLCPINLVDGAYWTLSLPYELSSFPSYSSHYHVLYKDASTESDQYDPSRDSSTVTIHDNTANQDVPVSNVALAGDSGDGNVCFTFKPDDQYIKVGHSYTVTVTGLPNNQTYTYTTKLFNLKS</sequence>